<dbReference type="AlphaFoldDB" id="A0A371GY23"/>
<dbReference type="OrthoDB" id="1432876at2759"/>
<gene>
    <name evidence="1" type="ORF">CR513_22033</name>
</gene>
<dbReference type="EMBL" id="QJKJ01004126">
    <property type="protein sequence ID" value="RDX95447.1"/>
    <property type="molecule type" value="Genomic_DNA"/>
</dbReference>
<comment type="caution">
    <text evidence="1">The sequence shown here is derived from an EMBL/GenBank/DDBJ whole genome shotgun (WGS) entry which is preliminary data.</text>
</comment>
<accession>A0A371GY23</accession>
<dbReference type="PANTHER" id="PTHR34072:SF57">
    <property type="entry name" value="RNA-DIRECTED DNA POLYMERASE"/>
    <property type="match status" value="1"/>
</dbReference>
<organism evidence="1 2">
    <name type="scientific">Mucuna pruriens</name>
    <name type="common">Velvet bean</name>
    <name type="synonym">Dolichos pruriens</name>
    <dbReference type="NCBI Taxonomy" id="157652"/>
    <lineage>
        <taxon>Eukaryota</taxon>
        <taxon>Viridiplantae</taxon>
        <taxon>Streptophyta</taxon>
        <taxon>Embryophyta</taxon>
        <taxon>Tracheophyta</taxon>
        <taxon>Spermatophyta</taxon>
        <taxon>Magnoliopsida</taxon>
        <taxon>eudicotyledons</taxon>
        <taxon>Gunneridae</taxon>
        <taxon>Pentapetalae</taxon>
        <taxon>rosids</taxon>
        <taxon>fabids</taxon>
        <taxon>Fabales</taxon>
        <taxon>Fabaceae</taxon>
        <taxon>Papilionoideae</taxon>
        <taxon>50 kb inversion clade</taxon>
        <taxon>NPAAA clade</taxon>
        <taxon>indigoferoid/millettioid clade</taxon>
        <taxon>Phaseoleae</taxon>
        <taxon>Mucuna</taxon>
    </lineage>
</organism>
<name>A0A371GY23_MUCPR</name>
<keyword evidence="2" id="KW-1185">Reference proteome</keyword>
<dbReference type="Proteomes" id="UP000257109">
    <property type="component" value="Unassembled WGS sequence"/>
</dbReference>
<dbReference type="SUPFAM" id="SSF56672">
    <property type="entry name" value="DNA/RNA polymerases"/>
    <property type="match status" value="1"/>
</dbReference>
<reference evidence="1" key="1">
    <citation type="submission" date="2018-05" db="EMBL/GenBank/DDBJ databases">
        <title>Draft genome of Mucuna pruriens seed.</title>
        <authorList>
            <person name="Nnadi N.E."/>
            <person name="Vos R."/>
            <person name="Hasami M.H."/>
            <person name="Devisetty U.K."/>
            <person name="Aguiy J.C."/>
        </authorList>
    </citation>
    <scope>NUCLEOTIDE SEQUENCE [LARGE SCALE GENOMIC DNA]</scope>
    <source>
        <strain evidence="1">JCA_2017</strain>
    </source>
</reference>
<evidence type="ECO:0000313" key="1">
    <source>
        <dbReference type="EMBL" id="RDX95447.1"/>
    </source>
</evidence>
<feature type="non-terminal residue" evidence="1">
    <location>
        <position position="1"/>
    </location>
</feature>
<proteinExistence type="predicted"/>
<dbReference type="PANTHER" id="PTHR34072">
    <property type="entry name" value="ENZYMATIC POLYPROTEIN-RELATED"/>
    <property type="match status" value="1"/>
</dbReference>
<sequence>MDPTQQNYTRTEKELLAIVFALDKFQPDVKPRLIRWMLLLQEFDLEIRDKKGAENSLADHLNEFPDEQLLHIKTATPWFADICNYVATSHFPPEASRTNKDKIQSDAKYYIWDDPYLWRLCSDKVIYRCIVMLRSIRSSSSATQHLEAAIMDQLGLPGKYWTVACIGQLSLETLINSSPPARSVKKQEWP</sequence>
<dbReference type="InterPro" id="IPR043502">
    <property type="entry name" value="DNA/RNA_pol_sf"/>
</dbReference>
<protein>
    <recommendedName>
        <fullName evidence="3">Reverse transcriptase RNase H-like domain-containing protein</fullName>
    </recommendedName>
</protein>
<evidence type="ECO:0000313" key="2">
    <source>
        <dbReference type="Proteomes" id="UP000257109"/>
    </source>
</evidence>
<evidence type="ECO:0008006" key="3">
    <source>
        <dbReference type="Google" id="ProtNLM"/>
    </source>
</evidence>